<dbReference type="InterPro" id="IPR052364">
    <property type="entry name" value="Rubrerythrin"/>
</dbReference>
<dbReference type="InterPro" id="IPR012347">
    <property type="entry name" value="Ferritin-like"/>
</dbReference>
<dbReference type="SUPFAM" id="SSF57802">
    <property type="entry name" value="Rubredoxin-like"/>
    <property type="match status" value="1"/>
</dbReference>
<dbReference type="GeneID" id="97986148"/>
<gene>
    <name evidence="8" type="ORF">DXC51_04415</name>
</gene>
<dbReference type="PANTHER" id="PTHR43865">
    <property type="entry name" value="RUBRERYTHRIN-RELATED"/>
    <property type="match status" value="1"/>
</dbReference>
<keyword evidence="5" id="KW-0408">Iron</keyword>
<keyword evidence="4" id="KW-0249">Electron transport</keyword>
<dbReference type="AlphaFoldDB" id="A0A3E3IBD3"/>
<sequence length="179" mass="21059">MDFKKSETYKNLQQAYDGERIASTKYRLYAEISRKDGYQQIGDIFDEAAGNEQAHAEIWLRMLNEDTFPMLEEMLQDAGNGEQYEWKQMYRDFAGTAEQEGFHDIAEVFRRIGEVERHHDFRFTQLAENFREGSIFCKQDKEVWICLNCGYVIFGKCAPERCPACGYPQGYFELNCENF</sequence>
<keyword evidence="3" id="KW-0479">Metal-binding</keyword>
<evidence type="ECO:0000313" key="8">
    <source>
        <dbReference type="EMBL" id="RGE64311.1"/>
    </source>
</evidence>
<dbReference type="PANTHER" id="PTHR43865:SF1">
    <property type="entry name" value="RUBRERYTHRIN-RELATED"/>
    <property type="match status" value="1"/>
</dbReference>
<dbReference type="CDD" id="cd01041">
    <property type="entry name" value="Rubrerythrin"/>
    <property type="match status" value="1"/>
</dbReference>
<dbReference type="EMBL" id="QVLV01000002">
    <property type="protein sequence ID" value="RGE64311.1"/>
    <property type="molecule type" value="Genomic_DNA"/>
</dbReference>
<dbReference type="InterPro" id="IPR009040">
    <property type="entry name" value="Ferritin-like_diiron"/>
</dbReference>
<dbReference type="InterPro" id="IPR009078">
    <property type="entry name" value="Ferritin-like_SF"/>
</dbReference>
<evidence type="ECO:0000313" key="9">
    <source>
        <dbReference type="Proteomes" id="UP000260812"/>
    </source>
</evidence>
<dbReference type="CDD" id="cd00729">
    <property type="entry name" value="rubredoxin_SM"/>
    <property type="match status" value="1"/>
</dbReference>
<accession>A0A3E3IBD3</accession>
<evidence type="ECO:0000259" key="6">
    <source>
        <dbReference type="PROSITE" id="PS50903"/>
    </source>
</evidence>
<dbReference type="Proteomes" id="UP000260812">
    <property type="component" value="Unassembled WGS sequence"/>
</dbReference>
<dbReference type="Pfam" id="PF21349">
    <property type="entry name" value="RUBY_RBDX"/>
    <property type="match status" value="1"/>
</dbReference>
<evidence type="ECO:0000259" key="7">
    <source>
        <dbReference type="PROSITE" id="PS50905"/>
    </source>
</evidence>
<proteinExistence type="predicted"/>
<comment type="caution">
    <text evidence="8">The sequence shown here is derived from an EMBL/GenBank/DDBJ whole genome shotgun (WGS) entry which is preliminary data.</text>
</comment>
<organism evidence="8 9">
    <name type="scientific">Eisenbergiella massiliensis</name>
    <dbReference type="NCBI Taxonomy" id="1720294"/>
    <lineage>
        <taxon>Bacteria</taxon>
        <taxon>Bacillati</taxon>
        <taxon>Bacillota</taxon>
        <taxon>Clostridia</taxon>
        <taxon>Lachnospirales</taxon>
        <taxon>Lachnospiraceae</taxon>
        <taxon>Eisenbergiella</taxon>
    </lineage>
</organism>
<dbReference type="GO" id="GO:0016491">
    <property type="term" value="F:oxidoreductase activity"/>
    <property type="evidence" value="ECO:0007669"/>
    <property type="project" value="InterPro"/>
</dbReference>
<evidence type="ECO:0000256" key="5">
    <source>
        <dbReference type="ARBA" id="ARBA00023004"/>
    </source>
</evidence>
<dbReference type="SUPFAM" id="SSF47240">
    <property type="entry name" value="Ferritin-like"/>
    <property type="match status" value="1"/>
</dbReference>
<dbReference type="GO" id="GO:0005506">
    <property type="term" value="F:iron ion binding"/>
    <property type="evidence" value="ECO:0007669"/>
    <property type="project" value="InterPro"/>
</dbReference>
<dbReference type="InterPro" id="IPR048574">
    <property type="entry name" value="RUBY_RBDX"/>
</dbReference>
<keyword evidence="9" id="KW-1185">Reference proteome</keyword>
<comment type="cofactor">
    <cofactor evidence="1">
        <name>Fe(3+)</name>
        <dbReference type="ChEBI" id="CHEBI:29034"/>
    </cofactor>
</comment>
<dbReference type="InterPro" id="IPR003251">
    <property type="entry name" value="Rr_diiron-bd_dom"/>
</dbReference>
<dbReference type="PROSITE" id="PS50905">
    <property type="entry name" value="FERRITIN_LIKE"/>
    <property type="match status" value="1"/>
</dbReference>
<feature type="domain" description="Rubredoxin-like" evidence="6">
    <location>
        <begin position="141"/>
        <end position="175"/>
    </location>
</feature>
<evidence type="ECO:0000256" key="2">
    <source>
        <dbReference type="ARBA" id="ARBA00022448"/>
    </source>
</evidence>
<dbReference type="Gene3D" id="2.20.28.10">
    <property type="match status" value="1"/>
</dbReference>
<evidence type="ECO:0000256" key="1">
    <source>
        <dbReference type="ARBA" id="ARBA00001965"/>
    </source>
</evidence>
<dbReference type="Gene3D" id="1.20.1260.10">
    <property type="match status" value="1"/>
</dbReference>
<evidence type="ECO:0000256" key="3">
    <source>
        <dbReference type="ARBA" id="ARBA00022723"/>
    </source>
</evidence>
<evidence type="ECO:0000256" key="4">
    <source>
        <dbReference type="ARBA" id="ARBA00022982"/>
    </source>
</evidence>
<dbReference type="InterPro" id="IPR024934">
    <property type="entry name" value="Rubredoxin-like_dom"/>
</dbReference>
<dbReference type="Pfam" id="PF02915">
    <property type="entry name" value="Rubrerythrin"/>
    <property type="match status" value="1"/>
</dbReference>
<protein>
    <submittedName>
        <fullName evidence="8">Rubrerythrin family protein</fullName>
    </submittedName>
</protein>
<keyword evidence="2" id="KW-0813">Transport</keyword>
<reference evidence="8 9" key="1">
    <citation type="submission" date="2018-08" db="EMBL/GenBank/DDBJ databases">
        <title>A genome reference for cultivated species of the human gut microbiota.</title>
        <authorList>
            <person name="Zou Y."/>
            <person name="Xue W."/>
            <person name="Luo G."/>
        </authorList>
    </citation>
    <scope>NUCLEOTIDE SEQUENCE [LARGE SCALE GENOMIC DNA]</scope>
    <source>
        <strain evidence="8 9">TF05-5AC</strain>
    </source>
</reference>
<feature type="domain" description="Ferritin-like diiron" evidence="7">
    <location>
        <begin position="2"/>
        <end position="134"/>
    </location>
</feature>
<name>A0A3E3IBD3_9FIRM</name>
<dbReference type="PROSITE" id="PS50903">
    <property type="entry name" value="RUBREDOXIN_LIKE"/>
    <property type="match status" value="1"/>
</dbReference>
<dbReference type="RefSeq" id="WP_117543875.1">
    <property type="nucleotide sequence ID" value="NZ_QVLV01000002.1"/>
</dbReference>